<dbReference type="InterPro" id="IPR036890">
    <property type="entry name" value="HATPase_C_sf"/>
</dbReference>
<evidence type="ECO:0000259" key="8">
    <source>
        <dbReference type="PROSITE" id="PS50109"/>
    </source>
</evidence>
<comment type="catalytic activity">
    <reaction evidence="1">
        <text>ATP + protein L-histidine = ADP + protein N-phospho-L-histidine.</text>
        <dbReference type="EC" id="2.7.13.3"/>
    </reaction>
</comment>
<dbReference type="Gene3D" id="3.30.565.10">
    <property type="entry name" value="Histidine kinase-like ATPase, C-terminal domain"/>
    <property type="match status" value="1"/>
</dbReference>
<keyword evidence="3" id="KW-0597">Phosphoprotein</keyword>
<dbReference type="InterPro" id="IPR036097">
    <property type="entry name" value="HisK_dim/P_sf"/>
</dbReference>
<dbReference type="GO" id="GO:0016036">
    <property type="term" value="P:cellular response to phosphate starvation"/>
    <property type="evidence" value="ECO:0007669"/>
    <property type="project" value="TreeGrafter"/>
</dbReference>
<dbReference type="Gene3D" id="1.10.287.130">
    <property type="match status" value="1"/>
</dbReference>
<dbReference type="InterPro" id="IPR004358">
    <property type="entry name" value="Sig_transdc_His_kin-like_C"/>
</dbReference>
<dbReference type="PRINTS" id="PR00344">
    <property type="entry name" value="BCTRLSENSOR"/>
</dbReference>
<dbReference type="FunFam" id="3.30.565.10:FF:000006">
    <property type="entry name" value="Sensor histidine kinase WalK"/>
    <property type="match status" value="1"/>
</dbReference>
<dbReference type="Pfam" id="PF02518">
    <property type="entry name" value="HATPase_c"/>
    <property type="match status" value="1"/>
</dbReference>
<gene>
    <name evidence="9" type="ORF">SAMN04488109_2469</name>
</gene>
<evidence type="ECO:0000256" key="5">
    <source>
        <dbReference type="ARBA" id="ARBA00022777"/>
    </source>
</evidence>
<dbReference type="InterPro" id="IPR005467">
    <property type="entry name" value="His_kinase_dom"/>
</dbReference>
<dbReference type="AlphaFoldDB" id="A0A1M5NQK5"/>
<proteinExistence type="predicted"/>
<evidence type="ECO:0000256" key="7">
    <source>
        <dbReference type="SAM" id="Phobius"/>
    </source>
</evidence>
<dbReference type="PANTHER" id="PTHR45453:SF1">
    <property type="entry name" value="PHOSPHATE REGULON SENSOR PROTEIN PHOR"/>
    <property type="match status" value="1"/>
</dbReference>
<keyword evidence="7" id="KW-1133">Transmembrane helix</keyword>
<dbReference type="CDD" id="cd00082">
    <property type="entry name" value="HisKA"/>
    <property type="match status" value="1"/>
</dbReference>
<keyword evidence="7" id="KW-0812">Transmembrane</keyword>
<dbReference type="OrthoDB" id="1933776at2"/>
<keyword evidence="4" id="KW-0808">Transferase</keyword>
<evidence type="ECO:0000256" key="3">
    <source>
        <dbReference type="ARBA" id="ARBA00022553"/>
    </source>
</evidence>
<dbReference type="GO" id="GO:0005886">
    <property type="term" value="C:plasma membrane"/>
    <property type="evidence" value="ECO:0007669"/>
    <property type="project" value="TreeGrafter"/>
</dbReference>
<keyword evidence="6" id="KW-0902">Two-component regulatory system</keyword>
<evidence type="ECO:0000256" key="6">
    <source>
        <dbReference type="ARBA" id="ARBA00023012"/>
    </source>
</evidence>
<protein>
    <recommendedName>
        <fullName evidence="2">histidine kinase</fullName>
        <ecNumber evidence="2">2.7.13.3</ecNumber>
    </recommendedName>
</protein>
<evidence type="ECO:0000256" key="1">
    <source>
        <dbReference type="ARBA" id="ARBA00000085"/>
    </source>
</evidence>
<sequence>MKSSTIRLVVILAALCIVGITITQIYWVRRAFDLKEAEFERTVNTALYNVAQRIYEMNKTPSPANNPVKQLSTNYFVVMVNSEIDAGILEFLLRNEFEKRGIVADFEYGVYDCHSERMVYGDYVPMQTAKEKITSKRLPQWANEGYHFGVQFPNRAAHITNQMGIWSFSSVVLLLVIVFFSYTLFVILKQKRLSEIQKDFINNMTHEFKTPIATIAVSTEVLKDPGIVHQPERLLNYTTIIEKENLRLKQQVERVLQMARLDKEDIGLRKERVDVHNLIEDSIRHSALPLQEREGCVAFEFNARQHEMEGDKLHLTNVFNNLVDNAIKYCKTIPKILIRTTNDARGLLVEVHDNGIGIGPENQKRVFQKFYRVPTGNVHDVKGFGLGLSYVKTVVEAHKGGVSLQSELGSGSIFKIYLPFA</sequence>
<dbReference type="GO" id="GO:0000155">
    <property type="term" value="F:phosphorelay sensor kinase activity"/>
    <property type="evidence" value="ECO:0007669"/>
    <property type="project" value="InterPro"/>
</dbReference>
<dbReference type="SMART" id="SM00387">
    <property type="entry name" value="HATPase_c"/>
    <property type="match status" value="1"/>
</dbReference>
<dbReference type="InterPro" id="IPR003594">
    <property type="entry name" value="HATPase_dom"/>
</dbReference>
<keyword evidence="7" id="KW-0472">Membrane</keyword>
<evidence type="ECO:0000256" key="2">
    <source>
        <dbReference type="ARBA" id="ARBA00012438"/>
    </source>
</evidence>
<dbReference type="EC" id="2.7.13.3" evidence="2"/>
<keyword evidence="5 9" id="KW-0418">Kinase</keyword>
<dbReference type="CDD" id="cd00075">
    <property type="entry name" value="HATPase"/>
    <property type="match status" value="1"/>
</dbReference>
<evidence type="ECO:0000313" key="10">
    <source>
        <dbReference type="Proteomes" id="UP000184212"/>
    </source>
</evidence>
<dbReference type="Pfam" id="PF00512">
    <property type="entry name" value="HisKA"/>
    <property type="match status" value="1"/>
</dbReference>
<feature type="transmembrane region" description="Helical" evidence="7">
    <location>
        <begin position="165"/>
        <end position="188"/>
    </location>
</feature>
<feature type="domain" description="Histidine kinase" evidence="8">
    <location>
        <begin position="203"/>
        <end position="421"/>
    </location>
</feature>
<dbReference type="STRING" id="947013.SAMN04488109_2469"/>
<name>A0A1M5NQK5_9BACT</name>
<dbReference type="InterPro" id="IPR050351">
    <property type="entry name" value="BphY/WalK/GraS-like"/>
</dbReference>
<dbReference type="Proteomes" id="UP000184212">
    <property type="component" value="Unassembled WGS sequence"/>
</dbReference>
<dbReference type="EMBL" id="FQWQ01000001">
    <property type="protein sequence ID" value="SHG91846.1"/>
    <property type="molecule type" value="Genomic_DNA"/>
</dbReference>
<dbReference type="GO" id="GO:0004721">
    <property type="term" value="F:phosphoprotein phosphatase activity"/>
    <property type="evidence" value="ECO:0007669"/>
    <property type="project" value="TreeGrafter"/>
</dbReference>
<organism evidence="9 10">
    <name type="scientific">Chryseolinea serpens</name>
    <dbReference type="NCBI Taxonomy" id="947013"/>
    <lineage>
        <taxon>Bacteria</taxon>
        <taxon>Pseudomonadati</taxon>
        <taxon>Bacteroidota</taxon>
        <taxon>Cytophagia</taxon>
        <taxon>Cytophagales</taxon>
        <taxon>Fulvivirgaceae</taxon>
        <taxon>Chryseolinea</taxon>
    </lineage>
</organism>
<dbReference type="SUPFAM" id="SSF47384">
    <property type="entry name" value="Homodimeric domain of signal transducing histidine kinase"/>
    <property type="match status" value="1"/>
</dbReference>
<reference evidence="9 10" key="1">
    <citation type="submission" date="2016-11" db="EMBL/GenBank/DDBJ databases">
        <authorList>
            <person name="Jaros S."/>
            <person name="Januszkiewicz K."/>
            <person name="Wedrychowicz H."/>
        </authorList>
    </citation>
    <scope>NUCLEOTIDE SEQUENCE [LARGE SCALE GENOMIC DNA]</scope>
    <source>
        <strain evidence="9 10">DSM 24574</strain>
    </source>
</reference>
<dbReference type="SMART" id="SM00388">
    <property type="entry name" value="HisKA"/>
    <property type="match status" value="1"/>
</dbReference>
<keyword evidence="10" id="KW-1185">Reference proteome</keyword>
<dbReference type="InterPro" id="IPR003661">
    <property type="entry name" value="HisK_dim/P_dom"/>
</dbReference>
<dbReference type="RefSeq" id="WP_073134063.1">
    <property type="nucleotide sequence ID" value="NZ_FQWQ01000001.1"/>
</dbReference>
<dbReference type="PROSITE" id="PS50109">
    <property type="entry name" value="HIS_KIN"/>
    <property type="match status" value="1"/>
</dbReference>
<dbReference type="SUPFAM" id="SSF55874">
    <property type="entry name" value="ATPase domain of HSP90 chaperone/DNA topoisomerase II/histidine kinase"/>
    <property type="match status" value="1"/>
</dbReference>
<accession>A0A1M5NQK5</accession>
<evidence type="ECO:0000256" key="4">
    <source>
        <dbReference type="ARBA" id="ARBA00022679"/>
    </source>
</evidence>
<evidence type="ECO:0000313" key="9">
    <source>
        <dbReference type="EMBL" id="SHG91846.1"/>
    </source>
</evidence>
<dbReference type="PANTHER" id="PTHR45453">
    <property type="entry name" value="PHOSPHATE REGULON SENSOR PROTEIN PHOR"/>
    <property type="match status" value="1"/>
</dbReference>